<dbReference type="Proteomes" id="UP000266016">
    <property type="component" value="Unassembled WGS sequence"/>
</dbReference>
<reference evidence="1 2" key="1">
    <citation type="submission" date="2018-08" db="EMBL/GenBank/DDBJ databases">
        <title>Bacillus jemisoniae sp. nov., Bacillus chryseoplanitiae sp. nov., Bacillus resnikiae sp. nov., and Bacillus frankliniae sp. nov., isolated from Viking spacecraft and associated surfaces.</title>
        <authorList>
            <person name="Seuylemezian A."/>
            <person name="Vaishampayan P."/>
        </authorList>
    </citation>
    <scope>NUCLEOTIDE SEQUENCE [LARGE SCALE GENOMIC DNA]</scope>
    <source>
        <strain evidence="1 2">MA001</strain>
    </source>
</reference>
<dbReference type="RefSeq" id="WP_119118279.1">
    <property type="nucleotide sequence ID" value="NZ_JBIWHA010000001.1"/>
</dbReference>
<evidence type="ECO:0000313" key="2">
    <source>
        <dbReference type="Proteomes" id="UP000266016"/>
    </source>
</evidence>
<evidence type="ECO:0000313" key="1">
    <source>
        <dbReference type="EMBL" id="RID83319.1"/>
    </source>
</evidence>
<gene>
    <name evidence="1" type="ORF">D1953_16560</name>
</gene>
<proteinExistence type="predicted"/>
<sequence length="85" mass="9942">MGKMNVLLYEVHEYFENDSNFIKAQIEESIGTVVLTGEIRGKGTGVKIYVKDLNKEKYHHTLIPSLRNKGYDVEFLYTEHELFLF</sequence>
<organism evidence="1 2">
    <name type="scientific">Peribacillus asahii</name>
    <dbReference type="NCBI Taxonomy" id="228899"/>
    <lineage>
        <taxon>Bacteria</taxon>
        <taxon>Bacillati</taxon>
        <taxon>Bacillota</taxon>
        <taxon>Bacilli</taxon>
        <taxon>Bacillales</taxon>
        <taxon>Bacillaceae</taxon>
        <taxon>Peribacillus</taxon>
    </lineage>
</organism>
<dbReference type="EMBL" id="QWVS01000037">
    <property type="protein sequence ID" value="RID83319.1"/>
    <property type="molecule type" value="Genomic_DNA"/>
</dbReference>
<dbReference type="AlphaFoldDB" id="A0A398B079"/>
<comment type="caution">
    <text evidence="1">The sequence shown here is derived from an EMBL/GenBank/DDBJ whole genome shotgun (WGS) entry which is preliminary data.</text>
</comment>
<protein>
    <submittedName>
        <fullName evidence="1">Uncharacterized protein</fullName>
    </submittedName>
</protein>
<name>A0A398B079_9BACI</name>
<accession>A0A398B079</accession>
<keyword evidence="2" id="KW-1185">Reference proteome</keyword>